<dbReference type="EMBL" id="JAGQLM010000059">
    <property type="protein sequence ID" value="MCA9374989.1"/>
    <property type="molecule type" value="Genomic_DNA"/>
</dbReference>
<accession>A0A955KVK9</accession>
<evidence type="ECO:0000313" key="4">
    <source>
        <dbReference type="EMBL" id="MCA9374989.1"/>
    </source>
</evidence>
<dbReference type="AlphaFoldDB" id="A0A955KVK9"/>
<dbReference type="GO" id="GO:0005524">
    <property type="term" value="F:ATP binding"/>
    <property type="evidence" value="ECO:0007669"/>
    <property type="project" value="UniProtKB-KW"/>
</dbReference>
<evidence type="ECO:0000259" key="3">
    <source>
        <dbReference type="Pfam" id="PF13304"/>
    </source>
</evidence>
<comment type="caution">
    <text evidence="4">The sequence shown here is derived from an EMBL/GenBank/DDBJ whole genome shotgun (WGS) entry which is preliminary data.</text>
</comment>
<dbReference type="SUPFAM" id="SSF52540">
    <property type="entry name" value="P-loop containing nucleoside triphosphate hydrolases"/>
    <property type="match status" value="1"/>
</dbReference>
<name>A0A955KVK9_9BACT</name>
<organism evidence="4 5">
    <name type="scientific">Candidatus Dojkabacteria bacterium</name>
    <dbReference type="NCBI Taxonomy" id="2099670"/>
    <lineage>
        <taxon>Bacteria</taxon>
        <taxon>Candidatus Dojkabacteria</taxon>
    </lineage>
</organism>
<dbReference type="Gene3D" id="3.40.50.300">
    <property type="entry name" value="P-loop containing nucleotide triphosphate hydrolases"/>
    <property type="match status" value="1"/>
</dbReference>
<gene>
    <name evidence="4" type="ORF">KC622_01515</name>
</gene>
<dbReference type="PANTHER" id="PTHR43204">
    <property type="entry name" value="ABC TRANSPORTER I FAMILY MEMBER 6, CHLOROPLASTIC"/>
    <property type="match status" value="1"/>
</dbReference>
<dbReference type="InterPro" id="IPR027417">
    <property type="entry name" value="P-loop_NTPase"/>
</dbReference>
<reference evidence="4" key="1">
    <citation type="submission" date="2020-04" db="EMBL/GenBank/DDBJ databases">
        <authorList>
            <person name="Zhang T."/>
        </authorList>
    </citation>
    <scope>NUCLEOTIDE SEQUENCE</scope>
    <source>
        <strain evidence="4">HKST-UBA16</strain>
    </source>
</reference>
<dbReference type="InterPro" id="IPR010230">
    <property type="entry name" value="FeS-cluster_ATPase_SufC"/>
</dbReference>
<keyword evidence="2" id="KW-0067">ATP-binding</keyword>
<sequence length="140" mass="15620">TAYNKLHPDKQLDPWEFKDLFDAVANSLGLSGEFSERNLNEGFSGGEKKKSEVLQMLLLEPKLAILDEIDSGLDIDSLKLIFNEINIFMNETDAALLIISHNPSILEYIKPTQVHLLENGKLTKSGSIELAQSIIESGYE</sequence>
<evidence type="ECO:0000313" key="5">
    <source>
        <dbReference type="Proteomes" id="UP000748332"/>
    </source>
</evidence>
<dbReference type="GO" id="GO:0016887">
    <property type="term" value="F:ATP hydrolysis activity"/>
    <property type="evidence" value="ECO:0007669"/>
    <property type="project" value="InterPro"/>
</dbReference>
<feature type="domain" description="ATPase AAA-type core" evidence="3">
    <location>
        <begin position="27"/>
        <end position="107"/>
    </location>
</feature>
<dbReference type="PANTHER" id="PTHR43204:SF1">
    <property type="entry name" value="ABC TRANSPORTER I FAMILY MEMBER 6, CHLOROPLASTIC"/>
    <property type="match status" value="1"/>
</dbReference>
<feature type="non-terminal residue" evidence="4">
    <location>
        <position position="1"/>
    </location>
</feature>
<dbReference type="InterPro" id="IPR003959">
    <property type="entry name" value="ATPase_AAA_core"/>
</dbReference>
<dbReference type="Proteomes" id="UP000748332">
    <property type="component" value="Unassembled WGS sequence"/>
</dbReference>
<reference evidence="4" key="2">
    <citation type="journal article" date="2021" name="Microbiome">
        <title>Successional dynamics and alternative stable states in a saline activated sludge microbial community over 9 years.</title>
        <authorList>
            <person name="Wang Y."/>
            <person name="Ye J."/>
            <person name="Ju F."/>
            <person name="Liu L."/>
            <person name="Boyd J.A."/>
            <person name="Deng Y."/>
            <person name="Parks D.H."/>
            <person name="Jiang X."/>
            <person name="Yin X."/>
            <person name="Woodcroft B.J."/>
            <person name="Tyson G.W."/>
            <person name="Hugenholtz P."/>
            <person name="Polz M.F."/>
            <person name="Zhang T."/>
        </authorList>
    </citation>
    <scope>NUCLEOTIDE SEQUENCE</scope>
    <source>
        <strain evidence="4">HKST-UBA16</strain>
    </source>
</reference>
<proteinExistence type="predicted"/>
<dbReference type="Pfam" id="PF13304">
    <property type="entry name" value="AAA_21"/>
    <property type="match status" value="1"/>
</dbReference>
<evidence type="ECO:0000256" key="1">
    <source>
        <dbReference type="ARBA" id="ARBA00022741"/>
    </source>
</evidence>
<keyword evidence="1" id="KW-0547">Nucleotide-binding</keyword>
<protein>
    <submittedName>
        <fullName evidence="4">AAA family ATPase</fullName>
    </submittedName>
</protein>
<evidence type="ECO:0000256" key="2">
    <source>
        <dbReference type="ARBA" id="ARBA00022840"/>
    </source>
</evidence>